<reference evidence="1" key="1">
    <citation type="journal article" date="2014" name="Int. J. Syst. Evol. Microbiol.">
        <title>Complete genome sequence of Corynebacterium casei LMG S-19264T (=DSM 44701T), isolated from a smear-ripened cheese.</title>
        <authorList>
            <consortium name="US DOE Joint Genome Institute (JGI-PGF)"/>
            <person name="Walter F."/>
            <person name="Albersmeier A."/>
            <person name="Kalinowski J."/>
            <person name="Ruckert C."/>
        </authorList>
    </citation>
    <scope>NUCLEOTIDE SEQUENCE</scope>
    <source>
        <strain evidence="1">JCM 30804</strain>
    </source>
</reference>
<dbReference type="AlphaFoldDB" id="A0A917JUN3"/>
<comment type="caution">
    <text evidence="1">The sequence shown here is derived from an EMBL/GenBank/DDBJ whole genome shotgun (WGS) entry which is preliminary data.</text>
</comment>
<evidence type="ECO:0000313" key="1">
    <source>
        <dbReference type="EMBL" id="GGI85846.1"/>
    </source>
</evidence>
<name>A0A917JUN3_9GAMM</name>
<accession>A0A917JUN3</accession>
<organism evidence="1 2">
    <name type="scientific">Shewanella gelidii</name>
    <dbReference type="NCBI Taxonomy" id="1642821"/>
    <lineage>
        <taxon>Bacteria</taxon>
        <taxon>Pseudomonadati</taxon>
        <taxon>Pseudomonadota</taxon>
        <taxon>Gammaproteobacteria</taxon>
        <taxon>Alteromonadales</taxon>
        <taxon>Shewanellaceae</taxon>
        <taxon>Shewanella</taxon>
    </lineage>
</organism>
<proteinExistence type="predicted"/>
<dbReference type="Proteomes" id="UP000613743">
    <property type="component" value="Unassembled WGS sequence"/>
</dbReference>
<reference evidence="1" key="2">
    <citation type="submission" date="2020-09" db="EMBL/GenBank/DDBJ databases">
        <authorList>
            <person name="Sun Q."/>
            <person name="Ohkuma M."/>
        </authorList>
    </citation>
    <scope>NUCLEOTIDE SEQUENCE</scope>
    <source>
        <strain evidence="1">JCM 30804</strain>
    </source>
</reference>
<dbReference type="EMBL" id="BMPZ01000006">
    <property type="protein sequence ID" value="GGI85846.1"/>
    <property type="molecule type" value="Genomic_DNA"/>
</dbReference>
<gene>
    <name evidence="1" type="ORF">GCM10009332_23930</name>
</gene>
<sequence>MVGLGIYKAQCALFSGFHLSEPIYAGNKGYLLSDSRNWGSKHGYNGYVSRAFEDLVTGRIGFFEVYRYGSNQVNKYFLTDKKSISCAPIRIVRMLIGSIDKIPKSKCLGMEALESPSSRYLVTGYNKRGAGRNPSVTDTKTGDVVSKLRWFSLSTKPYILFSKGGNQSCPSSAHYPKQLITAFTFKDKFGFIWPWKDDIELPKEIKNRNGTFSPKKNKNDYDVSEVIEKPCSNFMKRINDTGISYSFHKIKAYRGNKEVSINLDRQRSKSSEIDVFVNKTDKPIMLYLTGYDPIIWNIYQEEGAKILGIFAGGNHGKAIIGPDNSTRVLIHTSEYNPGVNCSSFDFFTSFSKETNMRRDFDSVNDVKVGNRFVIGGQYKRADDYKTYNDYPIENYLFLKKHNK</sequence>
<keyword evidence="2" id="KW-1185">Reference proteome</keyword>
<protein>
    <submittedName>
        <fullName evidence="1">Uncharacterized protein</fullName>
    </submittedName>
</protein>
<evidence type="ECO:0000313" key="2">
    <source>
        <dbReference type="Proteomes" id="UP000613743"/>
    </source>
</evidence>